<accession>A0A1X7JIF8</accession>
<dbReference type="Pfam" id="PF00561">
    <property type="entry name" value="Abhydrolase_1"/>
    <property type="match status" value="1"/>
</dbReference>
<keyword evidence="3" id="KW-0858">Xylan degradation</keyword>
<comment type="subcellular location">
    <subcellularLocation>
        <location evidence="1">Secreted</location>
    </subcellularLocation>
</comment>
<evidence type="ECO:0000256" key="6">
    <source>
        <dbReference type="ARBA" id="ARBA00023277"/>
    </source>
</evidence>
<sequence>MWLDVSVKYLGQRAAVSAVAVWAAIAVVFSLASFAAVAPAHAQSSGMSSALSSGLSSALSAGAVTPLSVGGREALVSLPHDYDPALTYPVMLVFGGYGASPEDMASTSGLHGSANAIVAYARGIDNTWAGAPYSAMTMEEDIRFARAIVDELSYDHLVDRSRVYAIGHSNGGAFAIALACRAPDLVTGAVSVSGMFYEGIDADCADVPVPVLFLHAANDDVAVPAGGLRHGTPFEAVGGVFDHWAGRNGCLPETSARWTSAVGASVHAVNGCQAETEFVLSATAGHQWPFYAAQEAWHFLSRQVG</sequence>
<keyword evidence="4" id="KW-0732">Signal</keyword>
<evidence type="ECO:0000256" key="1">
    <source>
        <dbReference type="ARBA" id="ARBA00004613"/>
    </source>
</evidence>
<dbReference type="Proteomes" id="UP000193309">
    <property type="component" value="Unassembled WGS sequence"/>
</dbReference>
<evidence type="ECO:0000256" key="4">
    <source>
        <dbReference type="ARBA" id="ARBA00022729"/>
    </source>
</evidence>
<dbReference type="GO" id="GO:0045493">
    <property type="term" value="P:xylan catabolic process"/>
    <property type="evidence" value="ECO:0007669"/>
    <property type="project" value="UniProtKB-KW"/>
</dbReference>
<reference evidence="10" key="1">
    <citation type="submission" date="2017-04" db="EMBL/GenBank/DDBJ databases">
        <authorList>
            <person name="Varghese N."/>
            <person name="Submissions S."/>
        </authorList>
    </citation>
    <scope>NUCLEOTIDE SEQUENCE [LARGE SCALE GENOMIC DNA]</scope>
    <source>
        <strain evidence="10">VDS</strain>
    </source>
</reference>
<organism evidence="9 10">
    <name type="scientific">Corynebacterium pollutisoli</name>
    <dbReference type="NCBI Taxonomy" id="1610489"/>
    <lineage>
        <taxon>Bacteria</taxon>
        <taxon>Bacillati</taxon>
        <taxon>Actinomycetota</taxon>
        <taxon>Actinomycetes</taxon>
        <taxon>Mycobacteriales</taxon>
        <taxon>Corynebacteriaceae</taxon>
        <taxon>Corynebacterium</taxon>
    </lineage>
</organism>
<dbReference type="AlphaFoldDB" id="A0A1X7JIF8"/>
<dbReference type="PANTHER" id="PTHR38050">
    <property type="match status" value="1"/>
</dbReference>
<dbReference type="EMBL" id="FXAR01000005">
    <property type="protein sequence ID" value="SMG27515.1"/>
    <property type="molecule type" value="Genomic_DNA"/>
</dbReference>
<keyword evidence="10" id="KW-1185">Reference proteome</keyword>
<dbReference type="GO" id="GO:0030600">
    <property type="term" value="F:feruloyl esterase activity"/>
    <property type="evidence" value="ECO:0007669"/>
    <property type="project" value="InterPro"/>
</dbReference>
<protein>
    <submittedName>
        <fullName evidence="9">Polyhydroxybutyrate depolymerase</fullName>
    </submittedName>
</protein>
<dbReference type="InterPro" id="IPR000073">
    <property type="entry name" value="AB_hydrolase_1"/>
</dbReference>
<evidence type="ECO:0000256" key="5">
    <source>
        <dbReference type="ARBA" id="ARBA00022801"/>
    </source>
</evidence>
<dbReference type="InterPro" id="IPR043595">
    <property type="entry name" value="FaeB/C/D"/>
</dbReference>
<keyword evidence="7" id="KW-0624">Polysaccharide degradation</keyword>
<dbReference type="PANTHER" id="PTHR38050:SF2">
    <property type="entry name" value="FERULOYL ESTERASE C-RELATED"/>
    <property type="match status" value="1"/>
</dbReference>
<evidence type="ECO:0000256" key="7">
    <source>
        <dbReference type="ARBA" id="ARBA00023326"/>
    </source>
</evidence>
<evidence type="ECO:0000313" key="10">
    <source>
        <dbReference type="Proteomes" id="UP000193309"/>
    </source>
</evidence>
<keyword evidence="5" id="KW-0378">Hydrolase</keyword>
<keyword evidence="6" id="KW-0119">Carbohydrate metabolism</keyword>
<dbReference type="SUPFAM" id="SSF53474">
    <property type="entry name" value="alpha/beta-Hydrolases"/>
    <property type="match status" value="1"/>
</dbReference>
<evidence type="ECO:0000256" key="3">
    <source>
        <dbReference type="ARBA" id="ARBA00022651"/>
    </source>
</evidence>
<feature type="domain" description="AB hydrolase-1" evidence="8">
    <location>
        <begin position="133"/>
        <end position="202"/>
    </location>
</feature>
<name>A0A1X7JIF8_9CORY</name>
<dbReference type="STRING" id="1610489.SAMN06295981_1616"/>
<evidence type="ECO:0000313" key="9">
    <source>
        <dbReference type="EMBL" id="SMG27515.1"/>
    </source>
</evidence>
<dbReference type="InterPro" id="IPR029058">
    <property type="entry name" value="AB_hydrolase_fold"/>
</dbReference>
<evidence type="ECO:0000256" key="2">
    <source>
        <dbReference type="ARBA" id="ARBA00022525"/>
    </source>
</evidence>
<proteinExistence type="predicted"/>
<dbReference type="Gene3D" id="3.40.50.1820">
    <property type="entry name" value="alpha/beta hydrolase"/>
    <property type="match status" value="1"/>
</dbReference>
<evidence type="ECO:0000259" key="8">
    <source>
        <dbReference type="Pfam" id="PF00561"/>
    </source>
</evidence>
<gene>
    <name evidence="9" type="ORF">SAMN06295981_1616</name>
</gene>
<keyword evidence="2" id="KW-0964">Secreted</keyword>
<dbReference type="GO" id="GO:0005576">
    <property type="term" value="C:extracellular region"/>
    <property type="evidence" value="ECO:0007669"/>
    <property type="project" value="UniProtKB-SubCell"/>
</dbReference>